<comment type="subcellular location">
    <subcellularLocation>
        <location evidence="1">Nucleus</location>
    </subcellularLocation>
</comment>
<sequence length="843" mass="94425">MASDDGGSVGSEDDDDFNEDFEALKRACLLTGTTPSDLQKQSVSTSAAAADAGAAATSDTGFNSDDDDDDDGFEDLQLVRDIQKKFAIVTDNREPLTLEPLCSILPGSVDKEDDFEDDMEILRAIQRRFASYNEDDQKGSLENVNPDYQKASFENVSHYPEHDGGNTLPLESCEDLFVDSSNGGVDHSYNIVNYESCNKIAGGTEESGLWQDSSSGDAAKLPVKGSSFPQAAQAFIDAIKKNRACQKLIRSKLLHIESRVEELKELKERVKILKDFQVACRRRTSLALSQKKDARAQLISVSRIDPSSKLNSKKPSPMLYGPAENFQVSKFKETVERSPAFMGRARWSKEESEKLAHGLRQQFQEMLLQRSLDLLSEGEVLGEGSGVFDGVLASIGDVDFTPEKMRLFLPKVNWEYLASMYVPGRSGPECQTRWLNHEDPLINQNPWTPTEDKVLLHVVQQKGLRNWIDIATSVGTNRTPFQCLARYQRSLNASIIKREWTEEEDNQLRAAVEAFGEGNWQFIASAIEGRTGTQCSNRWMKTLHPARQRVGRWTKDEDKRLKVAVMLFGPRNWKKIGEFVPGRTQVQCRERWVNSLDPSLNLNTWTEVEDLKLQEAIEQHGFCWSKVAACVPPRTDNQCRRRWKVLRPDQVPLLKIARETQKAALISNFVDRESERPALRPDDFVVASQEIICVPESECVNPPGRKSKGSRRRREDAPLSSCSGDPCSKEVPGSSVNGTETETLPEINKSKPGISNVAEKERQKSGSKTLKGPRKRGRASGSVTQKGSRERARILSELALEDDEAFAAFCQRSLATPDTFDYNMTLASYYSSLKKKKVKLAEK</sequence>
<feature type="compositionally biased region" description="Acidic residues" evidence="6">
    <location>
        <begin position="64"/>
        <end position="73"/>
    </location>
</feature>
<evidence type="ECO:0000256" key="5">
    <source>
        <dbReference type="ARBA" id="ARBA00023242"/>
    </source>
</evidence>
<feature type="domain" description="SANT" evidence="8">
    <location>
        <begin position="495"/>
        <end position="535"/>
    </location>
</feature>
<keyword evidence="11" id="KW-1185">Reference proteome</keyword>
<dbReference type="SUPFAM" id="SSF46689">
    <property type="entry name" value="Homeodomain-like"/>
    <property type="match status" value="3"/>
</dbReference>
<keyword evidence="2" id="KW-0805">Transcription regulation</keyword>
<dbReference type="GO" id="GO:0005634">
    <property type="term" value="C:nucleus"/>
    <property type="evidence" value="ECO:0007669"/>
    <property type="project" value="UniProtKB-SubCell"/>
</dbReference>
<dbReference type="AlphaFoldDB" id="A0AAV1E0A7"/>
<dbReference type="GO" id="GO:0042796">
    <property type="term" value="P:snRNA transcription by RNA polymerase III"/>
    <property type="evidence" value="ECO:0007669"/>
    <property type="project" value="TreeGrafter"/>
</dbReference>
<dbReference type="Proteomes" id="UP001161247">
    <property type="component" value="Chromosome 7"/>
</dbReference>
<evidence type="ECO:0000313" key="11">
    <source>
        <dbReference type="Proteomes" id="UP001161247"/>
    </source>
</evidence>
<keyword evidence="4" id="KW-0804">Transcription</keyword>
<dbReference type="GO" id="GO:0042795">
    <property type="term" value="P:snRNA transcription by RNA polymerase II"/>
    <property type="evidence" value="ECO:0007669"/>
    <property type="project" value="TreeGrafter"/>
</dbReference>
<evidence type="ECO:0000256" key="4">
    <source>
        <dbReference type="ARBA" id="ARBA00023163"/>
    </source>
</evidence>
<feature type="domain" description="Myb-like" evidence="7">
    <location>
        <begin position="597"/>
        <end position="647"/>
    </location>
</feature>
<evidence type="ECO:0000259" key="8">
    <source>
        <dbReference type="PROSITE" id="PS51293"/>
    </source>
</evidence>
<dbReference type="GO" id="GO:0019185">
    <property type="term" value="C:snRNA-activating protein complex"/>
    <property type="evidence" value="ECO:0007669"/>
    <property type="project" value="TreeGrafter"/>
</dbReference>
<feature type="compositionally biased region" description="Low complexity" evidence="6">
    <location>
        <begin position="44"/>
        <end position="61"/>
    </location>
</feature>
<organism evidence="10 11">
    <name type="scientific">Oldenlandia corymbosa var. corymbosa</name>
    <dbReference type="NCBI Taxonomy" id="529605"/>
    <lineage>
        <taxon>Eukaryota</taxon>
        <taxon>Viridiplantae</taxon>
        <taxon>Streptophyta</taxon>
        <taxon>Embryophyta</taxon>
        <taxon>Tracheophyta</taxon>
        <taxon>Spermatophyta</taxon>
        <taxon>Magnoliopsida</taxon>
        <taxon>eudicotyledons</taxon>
        <taxon>Gunneridae</taxon>
        <taxon>Pentapetalae</taxon>
        <taxon>asterids</taxon>
        <taxon>lamiids</taxon>
        <taxon>Gentianales</taxon>
        <taxon>Rubiaceae</taxon>
        <taxon>Rubioideae</taxon>
        <taxon>Spermacoceae</taxon>
        <taxon>Hedyotis-Oldenlandia complex</taxon>
        <taxon>Oldenlandia</taxon>
    </lineage>
</organism>
<feature type="domain" description="Myb-like" evidence="7">
    <location>
        <begin position="545"/>
        <end position="596"/>
    </location>
</feature>
<keyword evidence="5" id="KW-0539">Nucleus</keyword>
<keyword evidence="3" id="KW-0238">DNA-binding</keyword>
<gene>
    <name evidence="10" type="ORF">OLC1_LOCUS20503</name>
</gene>
<dbReference type="InterPro" id="IPR001005">
    <property type="entry name" value="SANT/Myb"/>
</dbReference>
<protein>
    <submittedName>
        <fullName evidence="10">OLC1v1014113C1</fullName>
    </submittedName>
</protein>
<feature type="domain" description="Myb-like" evidence="7">
    <location>
        <begin position="492"/>
        <end position="543"/>
    </location>
</feature>
<feature type="region of interest" description="Disordered" evidence="6">
    <location>
        <begin position="35"/>
        <end position="73"/>
    </location>
</feature>
<evidence type="ECO:0000256" key="3">
    <source>
        <dbReference type="ARBA" id="ARBA00023125"/>
    </source>
</evidence>
<dbReference type="InterPro" id="IPR017884">
    <property type="entry name" value="SANT_dom"/>
</dbReference>
<evidence type="ECO:0000259" key="9">
    <source>
        <dbReference type="PROSITE" id="PS51294"/>
    </source>
</evidence>
<dbReference type="PROSITE" id="PS51294">
    <property type="entry name" value="HTH_MYB"/>
    <property type="match status" value="4"/>
</dbReference>
<reference evidence="10" key="1">
    <citation type="submission" date="2023-03" db="EMBL/GenBank/DDBJ databases">
        <authorList>
            <person name="Julca I."/>
        </authorList>
    </citation>
    <scope>NUCLEOTIDE SEQUENCE</scope>
</reference>
<dbReference type="PANTHER" id="PTHR46621:SF1">
    <property type="entry name" value="SNRNA-ACTIVATING PROTEIN COMPLEX SUBUNIT 4"/>
    <property type="match status" value="1"/>
</dbReference>
<evidence type="ECO:0000259" key="7">
    <source>
        <dbReference type="PROSITE" id="PS50090"/>
    </source>
</evidence>
<dbReference type="InterPro" id="IPR017930">
    <property type="entry name" value="Myb_dom"/>
</dbReference>
<evidence type="ECO:0000313" key="10">
    <source>
        <dbReference type="EMBL" id="CAI9113501.1"/>
    </source>
</evidence>
<evidence type="ECO:0000256" key="6">
    <source>
        <dbReference type="SAM" id="MobiDB-lite"/>
    </source>
</evidence>
<evidence type="ECO:0000256" key="2">
    <source>
        <dbReference type="ARBA" id="ARBA00023015"/>
    </source>
</evidence>
<dbReference type="PROSITE" id="PS50090">
    <property type="entry name" value="MYB_LIKE"/>
    <property type="match status" value="5"/>
</dbReference>
<dbReference type="GO" id="GO:0001006">
    <property type="term" value="F:RNA polymerase III type 3 promoter sequence-specific DNA binding"/>
    <property type="evidence" value="ECO:0007669"/>
    <property type="project" value="TreeGrafter"/>
</dbReference>
<feature type="domain" description="HTH myb-type" evidence="9">
    <location>
        <begin position="439"/>
        <end position="491"/>
    </location>
</feature>
<dbReference type="EMBL" id="OX459124">
    <property type="protein sequence ID" value="CAI9113501.1"/>
    <property type="molecule type" value="Genomic_DNA"/>
</dbReference>
<name>A0AAV1E0A7_OLDCO</name>
<accession>A0AAV1E0A7</accession>
<dbReference type="Gene3D" id="1.10.10.60">
    <property type="entry name" value="Homeodomain-like"/>
    <property type="match status" value="5"/>
</dbReference>
<dbReference type="FunFam" id="1.10.10.60:FF:000016">
    <property type="entry name" value="Transcriptional activator Myb isoform A"/>
    <property type="match status" value="1"/>
</dbReference>
<feature type="region of interest" description="Disordered" evidence="6">
    <location>
        <begin position="702"/>
        <end position="789"/>
    </location>
</feature>
<dbReference type="InterPro" id="IPR051575">
    <property type="entry name" value="Myb-like_DNA-bd"/>
</dbReference>
<feature type="domain" description="HTH myb-type" evidence="9">
    <location>
        <begin position="492"/>
        <end position="547"/>
    </location>
</feature>
<dbReference type="PROSITE" id="PS51293">
    <property type="entry name" value="SANT"/>
    <property type="match status" value="1"/>
</dbReference>
<evidence type="ECO:0000256" key="1">
    <source>
        <dbReference type="ARBA" id="ARBA00004123"/>
    </source>
</evidence>
<dbReference type="InterPro" id="IPR009057">
    <property type="entry name" value="Homeodomain-like_sf"/>
</dbReference>
<feature type="domain" description="Myb-like" evidence="7">
    <location>
        <begin position="344"/>
        <end position="438"/>
    </location>
</feature>
<feature type="domain" description="HTH myb-type" evidence="9">
    <location>
        <begin position="604"/>
        <end position="651"/>
    </location>
</feature>
<dbReference type="PANTHER" id="PTHR46621">
    <property type="entry name" value="SNRNA-ACTIVATING PROTEIN COMPLEX SUBUNIT 4"/>
    <property type="match status" value="1"/>
</dbReference>
<feature type="domain" description="Myb-like" evidence="7">
    <location>
        <begin position="439"/>
        <end position="491"/>
    </location>
</feature>
<proteinExistence type="predicted"/>
<dbReference type="Pfam" id="PF00249">
    <property type="entry name" value="Myb_DNA-binding"/>
    <property type="match status" value="4"/>
</dbReference>
<dbReference type="CDD" id="cd00167">
    <property type="entry name" value="SANT"/>
    <property type="match status" value="3"/>
</dbReference>
<dbReference type="SMART" id="SM00717">
    <property type="entry name" value="SANT"/>
    <property type="match status" value="5"/>
</dbReference>
<feature type="domain" description="HTH myb-type" evidence="9">
    <location>
        <begin position="551"/>
        <end position="600"/>
    </location>
</feature>
<dbReference type="GO" id="GO:0000978">
    <property type="term" value="F:RNA polymerase II cis-regulatory region sequence-specific DNA binding"/>
    <property type="evidence" value="ECO:0007669"/>
    <property type="project" value="TreeGrafter"/>
</dbReference>